<dbReference type="Gene3D" id="2.40.10.230">
    <property type="entry name" value="Probable tRNA pseudouridine synthase domain"/>
    <property type="match status" value="1"/>
</dbReference>
<evidence type="ECO:0000313" key="1">
    <source>
        <dbReference type="EMBL" id="CQR50407.1"/>
    </source>
</evidence>
<dbReference type="GO" id="GO:0001522">
    <property type="term" value="P:pseudouridine synthesis"/>
    <property type="evidence" value="ECO:0007669"/>
    <property type="project" value="InterPro"/>
</dbReference>
<dbReference type="GO" id="GO:0042254">
    <property type="term" value="P:ribosome biogenesis"/>
    <property type="evidence" value="ECO:0007669"/>
    <property type="project" value="InterPro"/>
</dbReference>
<dbReference type="SUPFAM" id="SSF50447">
    <property type="entry name" value="Translation proteins"/>
    <property type="match status" value="1"/>
</dbReference>
<protein>
    <submittedName>
        <fullName evidence="1">H/ACA RNA-protein complex component Gar1</fullName>
    </submittedName>
</protein>
<reference evidence="2" key="1">
    <citation type="submission" date="2015-03" db="EMBL/GenBank/DDBJ databases">
        <authorList>
            <person name="Urmite Genomes"/>
        </authorList>
    </citation>
    <scope>NUCLEOTIDE SEQUENCE [LARGE SCALE GENOMIC DNA]</scope>
    <source>
        <strain evidence="2">Arc-Hr</strain>
    </source>
</reference>
<sequence>MRRIGTVSRTAQGLAIVRLDDDDHPDIGTMVLDESLSTVGRVVDVFGPVDRPYVAVTADDGSPARLVGSKLYAR</sequence>
<keyword evidence="2" id="KW-1185">Reference proteome</keyword>
<gene>
    <name evidence="1" type="ORF">BN996_01887</name>
</gene>
<dbReference type="OrthoDB" id="60264at2157"/>
<dbReference type="InterPro" id="IPR009000">
    <property type="entry name" value="Transl_B-barrel_sf"/>
</dbReference>
<dbReference type="Proteomes" id="UP000198902">
    <property type="component" value="Unassembled WGS sequence"/>
</dbReference>
<dbReference type="EMBL" id="CSTE01000002">
    <property type="protein sequence ID" value="CQR50407.1"/>
    <property type="molecule type" value="Genomic_DNA"/>
</dbReference>
<dbReference type="RefSeq" id="WP_089778462.1">
    <property type="nucleotide sequence ID" value="NZ_CABLRR010000002.1"/>
</dbReference>
<dbReference type="InterPro" id="IPR038664">
    <property type="entry name" value="Gar1/Naf1_Cbf5-bd_sf"/>
</dbReference>
<dbReference type="Pfam" id="PF04410">
    <property type="entry name" value="Gar1"/>
    <property type="match status" value="1"/>
</dbReference>
<dbReference type="AlphaFoldDB" id="A0A0D6JRA3"/>
<dbReference type="InterPro" id="IPR007504">
    <property type="entry name" value="H/ACA_rnp_Gar1/Naf1"/>
</dbReference>
<evidence type="ECO:0000313" key="2">
    <source>
        <dbReference type="Proteomes" id="UP000198902"/>
    </source>
</evidence>
<dbReference type="NCBIfam" id="NF009628">
    <property type="entry name" value="PRK13149.1-2"/>
    <property type="match status" value="1"/>
</dbReference>
<name>A0A0D6JRA3_9EURY</name>
<proteinExistence type="predicted"/>
<accession>A0A0D6JRA3</accession>
<organism evidence="1 2">
    <name type="scientific">Haloferax massiliensis</name>
    <dbReference type="NCBI Taxonomy" id="1476858"/>
    <lineage>
        <taxon>Archaea</taxon>
        <taxon>Methanobacteriati</taxon>
        <taxon>Methanobacteriota</taxon>
        <taxon>Stenosarchaea group</taxon>
        <taxon>Halobacteria</taxon>
        <taxon>Halobacteriales</taxon>
        <taxon>Haloferacaceae</taxon>
        <taxon>Haloferax</taxon>
    </lineage>
</organism>